<organism evidence="1 2">
    <name type="scientific">Saccharicrinis fermentans DSM 9555 = JCM 21142</name>
    <dbReference type="NCBI Taxonomy" id="869213"/>
    <lineage>
        <taxon>Bacteria</taxon>
        <taxon>Pseudomonadati</taxon>
        <taxon>Bacteroidota</taxon>
        <taxon>Bacteroidia</taxon>
        <taxon>Marinilabiliales</taxon>
        <taxon>Marinilabiliaceae</taxon>
        <taxon>Saccharicrinis</taxon>
    </lineage>
</organism>
<proteinExistence type="predicted"/>
<reference evidence="1 2" key="1">
    <citation type="journal article" date="2014" name="Genome Announc.">
        <title>Draft Genome Sequence of Cytophaga fermentans JCM 21142T, a Facultative Anaerobe Isolated from Marine Mud.</title>
        <authorList>
            <person name="Starns D."/>
            <person name="Oshima K."/>
            <person name="Suda W."/>
            <person name="Iino T."/>
            <person name="Yuki M."/>
            <person name="Inoue J."/>
            <person name="Kitamura K."/>
            <person name="Iida T."/>
            <person name="Darby A."/>
            <person name="Hattori M."/>
            <person name="Ohkuma M."/>
        </authorList>
    </citation>
    <scope>NUCLEOTIDE SEQUENCE [LARGE SCALE GENOMIC DNA]</scope>
    <source>
        <strain evidence="1 2">JCM 21142</strain>
    </source>
</reference>
<dbReference type="AlphaFoldDB" id="W7Y7F6"/>
<sequence length="54" mass="6167">MNNPHLNTQQSVNSLVLKISKALSLKLSYQRQKNSSFLAVIIYSLNLKTYARKT</sequence>
<name>W7Y7F6_9BACT</name>
<accession>W7Y7F6</accession>
<dbReference type="Proteomes" id="UP000019402">
    <property type="component" value="Unassembled WGS sequence"/>
</dbReference>
<keyword evidence="2" id="KW-1185">Reference proteome</keyword>
<comment type="caution">
    <text evidence="1">The sequence shown here is derived from an EMBL/GenBank/DDBJ whole genome shotgun (WGS) entry which is preliminary data.</text>
</comment>
<evidence type="ECO:0000313" key="2">
    <source>
        <dbReference type="Proteomes" id="UP000019402"/>
    </source>
</evidence>
<protein>
    <submittedName>
        <fullName evidence="1">Uncharacterized protein</fullName>
    </submittedName>
</protein>
<dbReference type="EMBL" id="BAMD01000039">
    <property type="protein sequence ID" value="GAF04187.1"/>
    <property type="molecule type" value="Genomic_DNA"/>
</dbReference>
<evidence type="ECO:0000313" key="1">
    <source>
        <dbReference type="EMBL" id="GAF04187.1"/>
    </source>
</evidence>
<gene>
    <name evidence="1" type="ORF">JCM21142_72884</name>
</gene>